<evidence type="ECO:0000313" key="1">
    <source>
        <dbReference type="EMBL" id="MBI4595782.1"/>
    </source>
</evidence>
<dbReference type="Proteomes" id="UP000772181">
    <property type="component" value="Unassembled WGS sequence"/>
</dbReference>
<protein>
    <submittedName>
        <fullName evidence="1">Uncharacterized protein</fullName>
    </submittedName>
</protein>
<dbReference type="EMBL" id="JACQWF010000241">
    <property type="protein sequence ID" value="MBI4595782.1"/>
    <property type="molecule type" value="Genomic_DNA"/>
</dbReference>
<gene>
    <name evidence="1" type="ORF">HY730_05310</name>
</gene>
<evidence type="ECO:0000313" key="2">
    <source>
        <dbReference type="Proteomes" id="UP000772181"/>
    </source>
</evidence>
<organism evidence="1 2">
    <name type="scientific">Tectimicrobiota bacterium</name>
    <dbReference type="NCBI Taxonomy" id="2528274"/>
    <lineage>
        <taxon>Bacteria</taxon>
        <taxon>Pseudomonadati</taxon>
        <taxon>Nitrospinota/Tectimicrobiota group</taxon>
        <taxon>Candidatus Tectimicrobiota</taxon>
    </lineage>
</organism>
<comment type="caution">
    <text evidence="1">The sequence shown here is derived from an EMBL/GenBank/DDBJ whole genome shotgun (WGS) entry which is preliminary data.</text>
</comment>
<reference evidence="1" key="1">
    <citation type="submission" date="2020-07" db="EMBL/GenBank/DDBJ databases">
        <title>Huge and variable diversity of episymbiotic CPR bacteria and DPANN archaea in groundwater ecosystems.</title>
        <authorList>
            <person name="He C.Y."/>
            <person name="Keren R."/>
            <person name="Whittaker M."/>
            <person name="Farag I.F."/>
            <person name="Doudna J."/>
            <person name="Cate J.H.D."/>
            <person name="Banfield J.F."/>
        </authorList>
    </citation>
    <scope>NUCLEOTIDE SEQUENCE</scope>
    <source>
        <strain evidence="1">NC_groundwater_1482_Ag_S-0.65um_47_24</strain>
    </source>
</reference>
<name>A0A933GLH4_UNCTE</name>
<sequence>MANRVENLINDLARPANKIARFIGTEANGDLTESTIVQEVEGQLLKGEFLRSARIINTR</sequence>
<dbReference type="AlphaFoldDB" id="A0A933GLH4"/>
<accession>A0A933GLH4</accession>
<proteinExistence type="predicted"/>